<evidence type="ECO:0000256" key="1">
    <source>
        <dbReference type="SAM" id="SignalP"/>
    </source>
</evidence>
<evidence type="ECO:0000313" key="4">
    <source>
        <dbReference type="Proteomes" id="UP000178724"/>
    </source>
</evidence>
<organism evidence="3 4">
    <name type="scientific">candidate division WOR-1 bacterium RIFCSPHIGHO2_01_FULL_53_15</name>
    <dbReference type="NCBI Taxonomy" id="1802564"/>
    <lineage>
        <taxon>Bacteria</taxon>
        <taxon>Bacillati</taxon>
        <taxon>Saganbacteria</taxon>
    </lineage>
</organism>
<name>A0A1F4Q290_UNCSA</name>
<dbReference type="Proteomes" id="UP000178724">
    <property type="component" value="Unassembled WGS sequence"/>
</dbReference>
<gene>
    <name evidence="3" type="ORF">A2625_07740</name>
</gene>
<proteinExistence type="predicted"/>
<accession>A0A1F4Q290</accession>
<evidence type="ECO:0000259" key="2">
    <source>
        <dbReference type="Pfam" id="PF17131"/>
    </source>
</evidence>
<feature type="domain" description="Uncharacterized protein TP-0789" evidence="2">
    <location>
        <begin position="66"/>
        <end position="245"/>
    </location>
</feature>
<keyword evidence="1" id="KW-0732">Signal</keyword>
<evidence type="ECO:0000313" key="3">
    <source>
        <dbReference type="EMBL" id="OGB89956.1"/>
    </source>
</evidence>
<dbReference type="CDD" id="cd16329">
    <property type="entry name" value="LolA_like"/>
    <property type="match status" value="1"/>
</dbReference>
<dbReference type="InterPro" id="IPR033399">
    <property type="entry name" value="TP_0789-like"/>
</dbReference>
<dbReference type="AlphaFoldDB" id="A0A1F4Q290"/>
<dbReference type="Pfam" id="PF17131">
    <property type="entry name" value="LolA_like"/>
    <property type="match status" value="1"/>
</dbReference>
<keyword evidence="3" id="KW-0449">Lipoprotein</keyword>
<protein>
    <submittedName>
        <fullName evidence="3">Outer membrane lipoprotein-sorting protein</fullName>
    </submittedName>
</protein>
<sequence>MKGSAFFLAVFLTAGLALAQPPAKEIVRKSDQLIRGTTNRGNLEMTITTPYFTRTLKMKIWNKGFKKTFVRIASPAKEAGTATLKIGAEMWNYLPSIEKIIKVPPSMMMASWMGSDFTNDDIVKESSIVEDYDHKIMGEEKVDGFDAYKIEALPKPNAPVVWGKVYYWSRKSDAVPLLNEFYDEKGNLIKVLEFKEIKAMGGRVIPTLMIMKSTGKENSQTTLRLSEMQFEIAIPGSIFSLRNLQTGK</sequence>
<reference evidence="3 4" key="1">
    <citation type="journal article" date="2016" name="Nat. Commun.">
        <title>Thousands of microbial genomes shed light on interconnected biogeochemical processes in an aquifer system.</title>
        <authorList>
            <person name="Anantharaman K."/>
            <person name="Brown C.T."/>
            <person name="Hug L.A."/>
            <person name="Sharon I."/>
            <person name="Castelle C.J."/>
            <person name="Probst A.J."/>
            <person name="Thomas B.C."/>
            <person name="Singh A."/>
            <person name="Wilkins M.J."/>
            <person name="Karaoz U."/>
            <person name="Brodie E.L."/>
            <person name="Williams K.H."/>
            <person name="Hubbard S.S."/>
            <person name="Banfield J.F."/>
        </authorList>
    </citation>
    <scope>NUCLEOTIDE SEQUENCE [LARGE SCALE GENOMIC DNA]</scope>
</reference>
<dbReference type="Gene3D" id="2.50.20.10">
    <property type="entry name" value="Lipoprotein localisation LolA/LolB/LppX"/>
    <property type="match status" value="1"/>
</dbReference>
<dbReference type="EMBL" id="METM01000018">
    <property type="protein sequence ID" value="OGB89956.1"/>
    <property type="molecule type" value="Genomic_DNA"/>
</dbReference>
<feature type="signal peptide" evidence="1">
    <location>
        <begin position="1"/>
        <end position="19"/>
    </location>
</feature>
<feature type="chain" id="PRO_5009513469" evidence="1">
    <location>
        <begin position="20"/>
        <end position="248"/>
    </location>
</feature>
<comment type="caution">
    <text evidence="3">The sequence shown here is derived from an EMBL/GenBank/DDBJ whole genome shotgun (WGS) entry which is preliminary data.</text>
</comment>